<dbReference type="InterPro" id="IPR010982">
    <property type="entry name" value="Lambda_DNA-bd_dom_sf"/>
</dbReference>
<dbReference type="Gene3D" id="1.10.260.40">
    <property type="entry name" value="lambda repressor-like DNA-binding domains"/>
    <property type="match status" value="1"/>
</dbReference>
<reference evidence="3 4" key="1">
    <citation type="submission" date="2020-04" db="EMBL/GenBank/DDBJ databases">
        <title>MicrobeNet Type strains.</title>
        <authorList>
            <person name="Nicholson A.C."/>
        </authorList>
    </citation>
    <scope>NUCLEOTIDE SEQUENCE [LARGE SCALE GENOMIC DNA]</scope>
    <source>
        <strain evidence="3 4">ATCC 23612</strain>
    </source>
</reference>
<name>A0A7X6MA94_9ACTN</name>
<proteinExistence type="predicted"/>
<dbReference type="CDD" id="cd00093">
    <property type="entry name" value="HTH_XRE"/>
    <property type="match status" value="1"/>
</dbReference>
<evidence type="ECO:0000259" key="2">
    <source>
        <dbReference type="PROSITE" id="PS50943"/>
    </source>
</evidence>
<feature type="coiled-coil region" evidence="1">
    <location>
        <begin position="16"/>
        <end position="43"/>
    </location>
</feature>
<sequence length="105" mass="11791">MARSWKDVRAEMVESAGLDEERISALEAELRNEERAYRLAEIRREHGLDQTALAQKLGVSQSRVSRIERGELDRAEIATIRSYVEALGGTMEIVARFGDEALTVS</sequence>
<evidence type="ECO:0000256" key="1">
    <source>
        <dbReference type="SAM" id="Coils"/>
    </source>
</evidence>
<comment type="caution">
    <text evidence="3">The sequence shown here is derived from an EMBL/GenBank/DDBJ whole genome shotgun (WGS) entry which is preliminary data.</text>
</comment>
<dbReference type="SUPFAM" id="SSF47413">
    <property type="entry name" value="lambda repressor-like DNA-binding domains"/>
    <property type="match status" value="1"/>
</dbReference>
<dbReference type="EMBL" id="JAAXPG010000003">
    <property type="protein sequence ID" value="NKY96889.1"/>
    <property type="molecule type" value="Genomic_DNA"/>
</dbReference>
<evidence type="ECO:0000313" key="3">
    <source>
        <dbReference type="EMBL" id="NKY96889.1"/>
    </source>
</evidence>
<protein>
    <submittedName>
        <fullName evidence="3">XRE family transcriptional regulator</fullName>
    </submittedName>
</protein>
<keyword evidence="4" id="KW-1185">Reference proteome</keyword>
<dbReference type="InterPro" id="IPR001387">
    <property type="entry name" value="Cro/C1-type_HTH"/>
</dbReference>
<organism evidence="3 4">
    <name type="scientific">Nocardiopsis alborubida</name>
    <dbReference type="NCBI Taxonomy" id="146802"/>
    <lineage>
        <taxon>Bacteria</taxon>
        <taxon>Bacillati</taxon>
        <taxon>Actinomycetota</taxon>
        <taxon>Actinomycetes</taxon>
        <taxon>Streptosporangiales</taxon>
        <taxon>Nocardiopsidaceae</taxon>
        <taxon>Nocardiopsis</taxon>
    </lineage>
</organism>
<feature type="domain" description="HTH cro/C1-type" evidence="2">
    <location>
        <begin position="39"/>
        <end position="94"/>
    </location>
</feature>
<dbReference type="RefSeq" id="WP_061079894.1">
    <property type="nucleotide sequence ID" value="NZ_JAAXPG010000003.1"/>
</dbReference>
<keyword evidence="1" id="KW-0175">Coiled coil</keyword>
<dbReference type="Proteomes" id="UP000553209">
    <property type="component" value="Unassembled WGS sequence"/>
</dbReference>
<accession>A0A7X6MA94</accession>
<dbReference type="AlphaFoldDB" id="A0A7X6MA94"/>
<gene>
    <name evidence="3" type="ORF">HGB44_04235</name>
</gene>
<dbReference type="SMART" id="SM00530">
    <property type="entry name" value="HTH_XRE"/>
    <property type="match status" value="1"/>
</dbReference>
<evidence type="ECO:0000313" key="4">
    <source>
        <dbReference type="Proteomes" id="UP000553209"/>
    </source>
</evidence>
<dbReference type="PROSITE" id="PS50943">
    <property type="entry name" value="HTH_CROC1"/>
    <property type="match status" value="1"/>
</dbReference>
<dbReference type="GO" id="GO:0003677">
    <property type="term" value="F:DNA binding"/>
    <property type="evidence" value="ECO:0007669"/>
    <property type="project" value="InterPro"/>
</dbReference>
<dbReference type="Pfam" id="PF01381">
    <property type="entry name" value="HTH_3"/>
    <property type="match status" value="1"/>
</dbReference>